<keyword evidence="3" id="KW-0808">Transferase</keyword>
<evidence type="ECO:0000256" key="5">
    <source>
        <dbReference type="ARBA" id="ARBA00022777"/>
    </source>
</evidence>
<gene>
    <name evidence="13" type="ORF">SeLEV6574_g07640</name>
</gene>
<evidence type="ECO:0000313" key="14">
    <source>
        <dbReference type="Proteomes" id="UP000320475"/>
    </source>
</evidence>
<dbReference type="PROSITE" id="PS00107">
    <property type="entry name" value="PROTEIN_KINASE_ATP"/>
    <property type="match status" value="1"/>
</dbReference>
<dbReference type="PROSITE" id="PS50011">
    <property type="entry name" value="PROTEIN_KINASE_DOM"/>
    <property type="match status" value="1"/>
</dbReference>
<dbReference type="EC" id="2.7.11.11" evidence="1"/>
<dbReference type="InterPro" id="IPR000719">
    <property type="entry name" value="Prot_kinase_dom"/>
</dbReference>
<name>A0A507CB11_9FUNG</name>
<evidence type="ECO:0000259" key="12">
    <source>
        <dbReference type="PROSITE" id="PS51285"/>
    </source>
</evidence>
<dbReference type="AlphaFoldDB" id="A0A507CB11"/>
<dbReference type="InterPro" id="IPR011009">
    <property type="entry name" value="Kinase-like_dom_sf"/>
</dbReference>
<keyword evidence="4 9" id="KW-0547">Nucleotide-binding</keyword>
<keyword evidence="6 9" id="KW-0067">ATP-binding</keyword>
<dbReference type="FunFam" id="1.10.510.10:FF:000008">
    <property type="entry name" value="Non-specific serine/threonine protein kinase"/>
    <property type="match status" value="1"/>
</dbReference>
<dbReference type="Gene3D" id="1.10.510.10">
    <property type="entry name" value="Transferase(Phosphotransferase) domain 1"/>
    <property type="match status" value="1"/>
</dbReference>
<feature type="binding site" evidence="9">
    <location>
        <position position="398"/>
    </location>
    <ligand>
        <name>ATP</name>
        <dbReference type="ChEBI" id="CHEBI:30616"/>
    </ligand>
</feature>
<evidence type="ECO:0000256" key="3">
    <source>
        <dbReference type="ARBA" id="ARBA00022679"/>
    </source>
</evidence>
<evidence type="ECO:0000256" key="9">
    <source>
        <dbReference type="PROSITE-ProRule" id="PRU10141"/>
    </source>
</evidence>
<feature type="region of interest" description="Disordered" evidence="10">
    <location>
        <begin position="259"/>
        <end position="284"/>
    </location>
</feature>
<evidence type="ECO:0000256" key="10">
    <source>
        <dbReference type="SAM" id="MobiDB-lite"/>
    </source>
</evidence>
<dbReference type="SMART" id="SM00220">
    <property type="entry name" value="S_TKc"/>
    <property type="match status" value="1"/>
</dbReference>
<comment type="catalytic activity">
    <reaction evidence="7">
        <text>L-threonyl-[protein] + ATP = O-phospho-L-threonyl-[protein] + ADP + H(+)</text>
        <dbReference type="Rhea" id="RHEA:46608"/>
        <dbReference type="Rhea" id="RHEA-COMP:11060"/>
        <dbReference type="Rhea" id="RHEA-COMP:11605"/>
        <dbReference type="ChEBI" id="CHEBI:15378"/>
        <dbReference type="ChEBI" id="CHEBI:30013"/>
        <dbReference type="ChEBI" id="CHEBI:30616"/>
        <dbReference type="ChEBI" id="CHEBI:61977"/>
        <dbReference type="ChEBI" id="CHEBI:456216"/>
        <dbReference type="EC" id="2.7.11.11"/>
    </reaction>
</comment>
<dbReference type="SUPFAM" id="SSF56112">
    <property type="entry name" value="Protein kinase-like (PK-like)"/>
    <property type="match status" value="1"/>
</dbReference>
<evidence type="ECO:0000259" key="11">
    <source>
        <dbReference type="PROSITE" id="PS50011"/>
    </source>
</evidence>
<reference evidence="13 14" key="1">
    <citation type="journal article" date="2019" name="Sci. Rep.">
        <title>Comparative genomics of chytrid fungi reveal insights into the obligate biotrophic and pathogenic lifestyle of Synchytrium endobioticum.</title>
        <authorList>
            <person name="van de Vossenberg B.T.L.H."/>
            <person name="Warris S."/>
            <person name="Nguyen H.D.T."/>
            <person name="van Gent-Pelzer M.P.E."/>
            <person name="Joly D.L."/>
            <person name="van de Geest H.C."/>
            <person name="Bonants P.J.M."/>
            <person name="Smith D.S."/>
            <person name="Levesque C.A."/>
            <person name="van der Lee T.A.J."/>
        </authorList>
    </citation>
    <scope>NUCLEOTIDE SEQUENCE [LARGE SCALE GENOMIC DNA]</scope>
    <source>
        <strain evidence="13 14">LEV6574</strain>
    </source>
</reference>
<dbReference type="PANTHER" id="PTHR24353:SF153">
    <property type="entry name" value="CAMP-DEPENDENT PROTEIN KINASE CATALYTIC SUBUNIT 1"/>
    <property type="match status" value="1"/>
</dbReference>
<dbReference type="VEuPathDB" id="FungiDB:SeMB42_g07331"/>
<accession>A0A507CB11</accession>
<dbReference type="GO" id="GO:0005524">
    <property type="term" value="F:ATP binding"/>
    <property type="evidence" value="ECO:0007669"/>
    <property type="project" value="UniProtKB-UniRule"/>
</dbReference>
<evidence type="ECO:0000256" key="4">
    <source>
        <dbReference type="ARBA" id="ARBA00022741"/>
    </source>
</evidence>
<feature type="domain" description="Protein kinase" evidence="11">
    <location>
        <begin position="359"/>
        <end position="623"/>
    </location>
</feature>
<dbReference type="InterPro" id="IPR008271">
    <property type="entry name" value="Ser/Thr_kinase_AS"/>
</dbReference>
<keyword evidence="2" id="KW-0723">Serine/threonine-protein kinase</keyword>
<dbReference type="Pfam" id="PF00069">
    <property type="entry name" value="Pkinase"/>
    <property type="match status" value="1"/>
</dbReference>
<evidence type="ECO:0000313" key="13">
    <source>
        <dbReference type="EMBL" id="TPX38770.1"/>
    </source>
</evidence>
<dbReference type="Gene3D" id="3.30.200.20">
    <property type="entry name" value="Phosphorylase Kinase, domain 1"/>
    <property type="match status" value="1"/>
</dbReference>
<dbReference type="PANTHER" id="PTHR24353">
    <property type="entry name" value="CYCLIC NUCLEOTIDE-DEPENDENT PROTEIN KINASE"/>
    <property type="match status" value="1"/>
</dbReference>
<evidence type="ECO:0000256" key="1">
    <source>
        <dbReference type="ARBA" id="ARBA00012444"/>
    </source>
</evidence>
<dbReference type="GO" id="GO:0005634">
    <property type="term" value="C:nucleus"/>
    <property type="evidence" value="ECO:0007669"/>
    <property type="project" value="TreeGrafter"/>
</dbReference>
<comment type="caution">
    <text evidence="13">The sequence shown here is derived from an EMBL/GenBank/DDBJ whole genome shotgun (WGS) entry which is preliminary data.</text>
</comment>
<protein>
    <recommendedName>
        <fullName evidence="1">cAMP-dependent protein kinase</fullName>
        <ecNumber evidence="1">2.7.11.11</ecNumber>
    </recommendedName>
</protein>
<evidence type="ECO:0000256" key="2">
    <source>
        <dbReference type="ARBA" id="ARBA00022527"/>
    </source>
</evidence>
<dbReference type="OrthoDB" id="2171442at2759"/>
<feature type="domain" description="AGC-kinase C-terminal" evidence="12">
    <location>
        <begin position="624"/>
        <end position="686"/>
    </location>
</feature>
<dbReference type="EMBL" id="QEAM01000573">
    <property type="protein sequence ID" value="TPX38770.1"/>
    <property type="molecule type" value="Genomic_DNA"/>
</dbReference>
<dbReference type="Proteomes" id="UP000320475">
    <property type="component" value="Unassembled WGS sequence"/>
</dbReference>
<sequence length="686" mass="75172">MPPDRTYRVAPPSIEVQDPYSAVRPEDLADAIFTIAETSPCNTKTASSNSIHHVKPAKNVECRRPSNLLTASIDTNTIASSSSSVSSSLSVTATAAGSKGLLQSDPAGNPKGALRVTSGMSRANSNEYGISNKGMLPSLSKEIRGLSITSRNVSKFRSPDVSAIQSARFRQQQLPAETPHASQIPSFLGKELALLDVKPQPDRELTDIGESQEKMLDKISVPAVDRARAKSLKCDANINAPCTSTNVKTLNLKTSSTTISLSKGPAKLPLASSSSSSSSSRGPTMTLLKKLGNIGKSRLPRNPCSAETSANDIIPSLPHLPTTHKEHVAIAKSMPKRGLAGSSSTPEVKLKTTYQLSDFELREQIGKGAFARVFLVKFVINVGTAPLRRGHGMYFALKVLSKKLIVDTRQVKHVMNEKNLLELTKSPFVVSLIATFTDPRHLFLVMEYVPGGDLFSYLRKCKRLPEETARFYSCELVLAIEYLHALKIVYRDLKPENILLDSKGHLKLADFGFAKIAQDVTKTFCGTPAYMAPEIILKLPYTQAVDWWSFGIVTYEMMAGYTPYHDTSPQKIYENVLSGKFRWSSQIQPTAKEFLKKLLDPMPKRRLGSSGMGSREVKENPWFDTVDWGAVARRDLPTPWNPPVKSDGDPTNFEIYKDESSIVEASKGVMPEAPADGLYDDAFLGF</sequence>
<evidence type="ECO:0000256" key="8">
    <source>
        <dbReference type="ARBA" id="ARBA00047454"/>
    </source>
</evidence>
<evidence type="ECO:0000256" key="7">
    <source>
        <dbReference type="ARBA" id="ARBA00047292"/>
    </source>
</evidence>
<dbReference type="InterPro" id="IPR000961">
    <property type="entry name" value="AGC-kinase_C"/>
</dbReference>
<dbReference type="GO" id="GO:0005952">
    <property type="term" value="C:cAMP-dependent protein kinase complex"/>
    <property type="evidence" value="ECO:0007669"/>
    <property type="project" value="TreeGrafter"/>
</dbReference>
<dbReference type="GO" id="GO:0005829">
    <property type="term" value="C:cytosol"/>
    <property type="evidence" value="ECO:0007669"/>
    <property type="project" value="TreeGrafter"/>
</dbReference>
<dbReference type="InterPro" id="IPR017441">
    <property type="entry name" value="Protein_kinase_ATP_BS"/>
</dbReference>
<evidence type="ECO:0000256" key="6">
    <source>
        <dbReference type="ARBA" id="ARBA00022840"/>
    </source>
</evidence>
<dbReference type="GO" id="GO:0004691">
    <property type="term" value="F:cAMP-dependent protein kinase activity"/>
    <property type="evidence" value="ECO:0007669"/>
    <property type="project" value="UniProtKB-EC"/>
</dbReference>
<comment type="catalytic activity">
    <reaction evidence="8">
        <text>L-seryl-[protein] + ATP = O-phospho-L-seryl-[protein] + ADP + H(+)</text>
        <dbReference type="Rhea" id="RHEA:17989"/>
        <dbReference type="Rhea" id="RHEA-COMP:9863"/>
        <dbReference type="Rhea" id="RHEA-COMP:11604"/>
        <dbReference type="ChEBI" id="CHEBI:15378"/>
        <dbReference type="ChEBI" id="CHEBI:29999"/>
        <dbReference type="ChEBI" id="CHEBI:30616"/>
        <dbReference type="ChEBI" id="CHEBI:83421"/>
        <dbReference type="ChEBI" id="CHEBI:456216"/>
        <dbReference type="EC" id="2.7.11.11"/>
    </reaction>
</comment>
<proteinExistence type="predicted"/>
<keyword evidence="5" id="KW-0418">Kinase</keyword>
<dbReference type="PROSITE" id="PS51285">
    <property type="entry name" value="AGC_KINASE_CTER"/>
    <property type="match status" value="1"/>
</dbReference>
<dbReference type="PROSITE" id="PS00108">
    <property type="entry name" value="PROTEIN_KINASE_ST"/>
    <property type="match status" value="1"/>
</dbReference>
<organism evidence="13 14">
    <name type="scientific">Synchytrium endobioticum</name>
    <dbReference type="NCBI Taxonomy" id="286115"/>
    <lineage>
        <taxon>Eukaryota</taxon>
        <taxon>Fungi</taxon>
        <taxon>Fungi incertae sedis</taxon>
        <taxon>Chytridiomycota</taxon>
        <taxon>Chytridiomycota incertae sedis</taxon>
        <taxon>Chytridiomycetes</taxon>
        <taxon>Synchytriales</taxon>
        <taxon>Synchytriaceae</taxon>
        <taxon>Synchytrium</taxon>
    </lineage>
</organism>